<dbReference type="RefSeq" id="XP_040711960.1">
    <property type="nucleotide sequence ID" value="XM_040864349.1"/>
</dbReference>
<dbReference type="EMBL" id="MCFJ01000014">
    <property type="protein sequence ID" value="ORY59266.1"/>
    <property type="molecule type" value="Genomic_DNA"/>
</dbReference>
<name>A0A1Y2DJB9_9PEZI</name>
<dbReference type="InterPro" id="IPR038491">
    <property type="entry name" value="Velvet_dom_sf"/>
</dbReference>
<keyword evidence="2" id="KW-1185">Reference proteome</keyword>
<evidence type="ECO:0000313" key="1">
    <source>
        <dbReference type="EMBL" id="ORY59266.1"/>
    </source>
</evidence>
<dbReference type="Proteomes" id="UP000193689">
    <property type="component" value="Unassembled WGS sequence"/>
</dbReference>
<dbReference type="OrthoDB" id="5399926at2759"/>
<dbReference type="AlphaFoldDB" id="A0A1Y2DJB9"/>
<comment type="caution">
    <text evidence="1">The sequence shown here is derived from an EMBL/GenBank/DDBJ whole genome shotgun (WGS) entry which is preliminary data.</text>
</comment>
<dbReference type="InParanoid" id="A0A1Y2DJB9"/>
<gene>
    <name evidence="1" type="ORF">BCR38DRAFT_488995</name>
</gene>
<protein>
    <recommendedName>
        <fullName evidence="3">Velvet domain-containing protein</fullName>
    </recommendedName>
</protein>
<reference evidence="1 2" key="1">
    <citation type="submission" date="2016-07" db="EMBL/GenBank/DDBJ databases">
        <title>Pervasive Adenine N6-methylation of Active Genes in Fungi.</title>
        <authorList>
            <consortium name="DOE Joint Genome Institute"/>
            <person name="Mondo S.J."/>
            <person name="Dannebaum R.O."/>
            <person name="Kuo R.C."/>
            <person name="Labutti K."/>
            <person name="Haridas S."/>
            <person name="Kuo A."/>
            <person name="Salamov A."/>
            <person name="Ahrendt S.R."/>
            <person name="Lipzen A."/>
            <person name="Sullivan W."/>
            <person name="Andreopoulos W.B."/>
            <person name="Clum A."/>
            <person name="Lindquist E."/>
            <person name="Daum C."/>
            <person name="Ramamoorthy G.K."/>
            <person name="Gryganskyi A."/>
            <person name="Culley D."/>
            <person name="Magnuson J.K."/>
            <person name="James T.Y."/>
            <person name="O'Malley M.A."/>
            <person name="Stajich J.E."/>
            <person name="Spatafora J.W."/>
            <person name="Visel A."/>
            <person name="Grigoriev I.V."/>
        </authorList>
    </citation>
    <scope>NUCLEOTIDE SEQUENCE [LARGE SCALE GENOMIC DNA]</scope>
    <source>
        <strain evidence="1 2">CBS 129021</strain>
    </source>
</reference>
<evidence type="ECO:0000313" key="2">
    <source>
        <dbReference type="Proteomes" id="UP000193689"/>
    </source>
</evidence>
<dbReference type="Gene3D" id="2.60.40.3960">
    <property type="entry name" value="Velvet domain"/>
    <property type="match status" value="1"/>
</dbReference>
<organism evidence="1 2">
    <name type="scientific">Pseudomassariella vexata</name>
    <dbReference type="NCBI Taxonomy" id="1141098"/>
    <lineage>
        <taxon>Eukaryota</taxon>
        <taxon>Fungi</taxon>
        <taxon>Dikarya</taxon>
        <taxon>Ascomycota</taxon>
        <taxon>Pezizomycotina</taxon>
        <taxon>Sordariomycetes</taxon>
        <taxon>Xylariomycetidae</taxon>
        <taxon>Amphisphaeriales</taxon>
        <taxon>Pseudomassariaceae</taxon>
        <taxon>Pseudomassariella</taxon>
    </lineage>
</organism>
<dbReference type="GeneID" id="63780561"/>
<accession>A0A1Y2DJB9</accession>
<evidence type="ECO:0008006" key="3">
    <source>
        <dbReference type="Google" id="ProtNLM"/>
    </source>
</evidence>
<proteinExistence type="predicted"/>
<sequence length="204" mass="22212">MLAHSSYPGISRISSNSAARVNRPPYAGTAATTHDTYRQYPTLHTEIMNIDVQPPNQVQAGSTLYPPLVVTSDSSADYDFLQVMALDAHGRVLDGVLHGTLSTARQALDDNAGGGASSYSSLEYAVFPDLAFRYSGSYYLRVSAVRIDYSQPEPEAVVVTSLCTREVLAWEVPVAVEVPSSQEKSLLRRLRRHGGFGVPRPPTR</sequence>